<protein>
    <submittedName>
        <fullName evidence="3">Uncharacterized protein</fullName>
    </submittedName>
</protein>
<dbReference type="OrthoDB" id="125470at2759"/>
<reference evidence="3" key="1">
    <citation type="submission" date="2013-11" db="EMBL/GenBank/DDBJ databases">
        <title>The Genome Sequence of Phytophthora parasitica CHvinca01.</title>
        <authorList>
            <consortium name="The Broad Institute Genomics Platform"/>
            <person name="Russ C."/>
            <person name="Tyler B."/>
            <person name="Panabieres F."/>
            <person name="Shan W."/>
            <person name="Tripathy S."/>
            <person name="Grunwald N."/>
            <person name="Machado M."/>
            <person name="Johnson C.S."/>
            <person name="Arredondo F."/>
            <person name="Hong C."/>
            <person name="Coffey M."/>
            <person name="Young S.K."/>
            <person name="Zeng Q."/>
            <person name="Gargeya S."/>
            <person name="Fitzgerald M."/>
            <person name="Abouelleil A."/>
            <person name="Alvarado L."/>
            <person name="Chapman S.B."/>
            <person name="Gainer-Dewar J."/>
            <person name="Goldberg J."/>
            <person name="Griggs A."/>
            <person name="Gujja S."/>
            <person name="Hansen M."/>
            <person name="Howarth C."/>
            <person name="Imamovic A."/>
            <person name="Ireland A."/>
            <person name="Larimer J."/>
            <person name="McCowan C."/>
            <person name="Murphy C."/>
            <person name="Pearson M."/>
            <person name="Poon T.W."/>
            <person name="Priest M."/>
            <person name="Roberts A."/>
            <person name="Saif S."/>
            <person name="Shea T."/>
            <person name="Sykes S."/>
            <person name="Wortman J."/>
            <person name="Nusbaum C."/>
            <person name="Birren B."/>
        </authorList>
    </citation>
    <scope>NUCLEOTIDE SEQUENCE [LARGE SCALE GENOMIC DNA]</scope>
    <source>
        <strain evidence="3">CHvinca01</strain>
    </source>
</reference>
<feature type="non-terminal residue" evidence="3">
    <location>
        <position position="442"/>
    </location>
</feature>
<feature type="compositionally biased region" description="Acidic residues" evidence="2">
    <location>
        <begin position="431"/>
        <end position="442"/>
    </location>
</feature>
<keyword evidence="1" id="KW-0175">Coiled coil</keyword>
<feature type="region of interest" description="Disordered" evidence="2">
    <location>
        <begin position="410"/>
        <end position="442"/>
    </location>
</feature>
<dbReference type="Proteomes" id="UP000054423">
    <property type="component" value="Unassembled WGS sequence"/>
</dbReference>
<evidence type="ECO:0000256" key="1">
    <source>
        <dbReference type="SAM" id="Coils"/>
    </source>
</evidence>
<dbReference type="AlphaFoldDB" id="W2L6A6"/>
<dbReference type="VEuPathDB" id="FungiDB:PPTG_06430"/>
<organism evidence="3">
    <name type="scientific">Phytophthora nicotianae</name>
    <name type="common">Potato buckeye rot agent</name>
    <name type="synonym">Phytophthora parasitica</name>
    <dbReference type="NCBI Taxonomy" id="4792"/>
    <lineage>
        <taxon>Eukaryota</taxon>
        <taxon>Sar</taxon>
        <taxon>Stramenopiles</taxon>
        <taxon>Oomycota</taxon>
        <taxon>Peronosporomycetes</taxon>
        <taxon>Peronosporales</taxon>
        <taxon>Peronosporaceae</taxon>
        <taxon>Phytophthora</taxon>
    </lineage>
</organism>
<feature type="compositionally biased region" description="Polar residues" evidence="2">
    <location>
        <begin position="67"/>
        <end position="86"/>
    </location>
</feature>
<name>W2L6A6_PHYNI</name>
<accession>W2L6A6</accession>
<evidence type="ECO:0000256" key="2">
    <source>
        <dbReference type="SAM" id="MobiDB-lite"/>
    </source>
</evidence>
<evidence type="ECO:0000313" key="3">
    <source>
        <dbReference type="EMBL" id="ETL92902.1"/>
    </source>
</evidence>
<sequence length="442" mass="48021">MEATPLVPVVISSISKSFLRATMSRREPRPRGALNHARHRAYAALLPHRRRDPARLEESRPVDTDRSSGQPSSATSLQPPSGTSFPMSHEPVPPPAAPTAAAPSATLQAETQSSALVPVASPAPAEPSEVLAVDSLRDLLAESADATVDSVRAALLPYLTLMARHRVQLSLSPPLQGDVRTQLRLNDALGFDQVLAAVQPLSDTLPDLPHAVVELTAQPKISREEAAASKRFLIPVQLRVESLETLLNKSTAEVNALQAEIKLLKSANVRIGSLLEKRKESMDVQTENLRLAMNYAEQKQDIIDALDKQIEKEREDFKTTVSANTENTRKLHDLLLKATQGTWVDADTAALIADLNDRNLHLLRTAEGLRAAEVDLSTLGLDQDTFLALQRFQQEAGDQEDPFSLAEALAKTAQQVQSSTSKRSRHGSDDGSSEDSSEEKAP</sequence>
<feature type="compositionally biased region" description="Polar residues" evidence="2">
    <location>
        <begin position="412"/>
        <end position="421"/>
    </location>
</feature>
<dbReference type="EMBL" id="KI679757">
    <property type="protein sequence ID" value="ETL92902.1"/>
    <property type="molecule type" value="Genomic_DNA"/>
</dbReference>
<feature type="compositionally biased region" description="Basic and acidic residues" evidence="2">
    <location>
        <begin position="53"/>
        <end position="66"/>
    </location>
</feature>
<proteinExistence type="predicted"/>
<gene>
    <name evidence="3" type="ORF">L917_08851</name>
</gene>
<feature type="region of interest" description="Disordered" evidence="2">
    <location>
        <begin position="44"/>
        <end position="121"/>
    </location>
</feature>
<feature type="coiled-coil region" evidence="1">
    <location>
        <begin position="240"/>
        <end position="267"/>
    </location>
</feature>